<dbReference type="GO" id="GO:0016787">
    <property type="term" value="F:hydrolase activity"/>
    <property type="evidence" value="ECO:0007669"/>
    <property type="project" value="UniProtKB-KW"/>
</dbReference>
<reference evidence="7 8" key="1">
    <citation type="submission" date="2020-09" db="EMBL/GenBank/DDBJ databases">
        <title>Paenibacillus sp. strain PR3 16S rRNA gene Genome sequencing and assembly.</title>
        <authorList>
            <person name="Kim J."/>
        </authorList>
    </citation>
    <scope>NUCLEOTIDE SEQUENCE [LARGE SCALE GENOMIC DNA]</scope>
    <source>
        <strain evidence="7 8">PR3</strain>
    </source>
</reference>
<comment type="function">
    <text evidence="3">Counteracts the endogenous Pycsar antiviral defense system. Phosphodiesterase that enables metal-dependent hydrolysis of host cyclic nucleotide Pycsar defense signals such as cCMP and cUMP.</text>
</comment>
<accession>A0ABR8N8R5</accession>
<dbReference type="InterPro" id="IPR050114">
    <property type="entry name" value="UPF0173_UPF0282_UlaG_hydrolase"/>
</dbReference>
<dbReference type="InterPro" id="IPR022877">
    <property type="entry name" value="UPF0173"/>
</dbReference>
<gene>
    <name evidence="7" type="ORF">H8B09_29345</name>
</gene>
<keyword evidence="1 5" id="KW-0378">Hydrolase</keyword>
<feature type="domain" description="Metallo-beta-lactamase" evidence="6">
    <location>
        <begin position="7"/>
        <end position="193"/>
    </location>
</feature>
<dbReference type="SUPFAM" id="SSF56281">
    <property type="entry name" value="Metallo-hydrolase/oxidoreductase"/>
    <property type="match status" value="1"/>
</dbReference>
<evidence type="ECO:0000256" key="4">
    <source>
        <dbReference type="ARBA" id="ARBA00048505"/>
    </source>
</evidence>
<keyword evidence="8" id="KW-1185">Reference proteome</keyword>
<evidence type="ECO:0000256" key="3">
    <source>
        <dbReference type="ARBA" id="ARBA00034301"/>
    </source>
</evidence>
<proteinExistence type="inferred from homology"/>
<dbReference type="Pfam" id="PF13483">
    <property type="entry name" value="Lactamase_B_3"/>
    <property type="match status" value="1"/>
</dbReference>
<name>A0ABR8N8R5_9BACL</name>
<dbReference type="NCBIfam" id="NF001911">
    <property type="entry name" value="PRK00685.1"/>
    <property type="match status" value="1"/>
</dbReference>
<dbReference type="HAMAP" id="MF_00457">
    <property type="entry name" value="UPF0173"/>
    <property type="match status" value="1"/>
</dbReference>
<evidence type="ECO:0000259" key="6">
    <source>
        <dbReference type="SMART" id="SM00849"/>
    </source>
</evidence>
<dbReference type="InterPro" id="IPR001279">
    <property type="entry name" value="Metallo-B-lactamas"/>
</dbReference>
<dbReference type="EMBL" id="JACXZA010000013">
    <property type="protein sequence ID" value="MBD3922849.1"/>
    <property type="molecule type" value="Genomic_DNA"/>
</dbReference>
<comment type="catalytic activity">
    <reaction evidence="2">
        <text>3',5'-cyclic CMP + H2O = CMP + H(+)</text>
        <dbReference type="Rhea" id="RHEA:72675"/>
        <dbReference type="ChEBI" id="CHEBI:15377"/>
        <dbReference type="ChEBI" id="CHEBI:15378"/>
        <dbReference type="ChEBI" id="CHEBI:58003"/>
        <dbReference type="ChEBI" id="CHEBI:60377"/>
    </reaction>
    <physiologicalReaction direction="left-to-right" evidence="2">
        <dbReference type="Rhea" id="RHEA:72676"/>
    </physiologicalReaction>
</comment>
<sequence length="229" mass="24472">MKMTFLGHSCFLVESESARILIDPFLSGNPGASTKPDQLSGLSAVLITHGHADHTGDAVQIANANGCPIITTFELAMYFAKQGAAVHPMGIGGAYNFEWGRVKVTPAWHSGGIEFSNNEFEVGGTPAGFLITMDGTTLYHAGDTGLFSDMKLIAGWASIDVACLPIGDNFTMGIEDAVTAASWLQPKLTIPMHYNTFPLIAQDPHEWVRHMEKAGLNGHVLADGETVEV</sequence>
<dbReference type="SMART" id="SM00849">
    <property type="entry name" value="Lactamase_B"/>
    <property type="match status" value="1"/>
</dbReference>
<comment type="caution">
    <text evidence="7">The sequence shown here is derived from an EMBL/GenBank/DDBJ whole genome shotgun (WGS) entry which is preliminary data.</text>
</comment>
<evidence type="ECO:0000313" key="7">
    <source>
        <dbReference type="EMBL" id="MBD3922849.1"/>
    </source>
</evidence>
<dbReference type="PANTHER" id="PTHR43546:SF3">
    <property type="entry name" value="UPF0173 METAL-DEPENDENT HYDROLASE MJ1163"/>
    <property type="match status" value="1"/>
</dbReference>
<comment type="catalytic activity">
    <reaction evidence="4">
        <text>3',5'-cyclic UMP + H2O = UMP + H(+)</text>
        <dbReference type="Rhea" id="RHEA:70575"/>
        <dbReference type="ChEBI" id="CHEBI:15377"/>
        <dbReference type="ChEBI" id="CHEBI:15378"/>
        <dbReference type="ChEBI" id="CHEBI:57865"/>
        <dbReference type="ChEBI" id="CHEBI:184387"/>
    </reaction>
    <physiologicalReaction direction="left-to-right" evidence="4">
        <dbReference type="Rhea" id="RHEA:70576"/>
    </physiologicalReaction>
</comment>
<evidence type="ECO:0000256" key="1">
    <source>
        <dbReference type="ARBA" id="ARBA00022801"/>
    </source>
</evidence>
<evidence type="ECO:0000256" key="5">
    <source>
        <dbReference type="HAMAP-Rule" id="MF_00457"/>
    </source>
</evidence>
<protein>
    <recommendedName>
        <fullName evidence="5">UPF0173 metal-dependent hydrolase H8B09_29345</fullName>
    </recommendedName>
</protein>
<organism evidence="7 8">
    <name type="scientific">Paenibacillus terricola</name>
    <dbReference type="NCBI Taxonomy" id="2763503"/>
    <lineage>
        <taxon>Bacteria</taxon>
        <taxon>Bacillati</taxon>
        <taxon>Bacillota</taxon>
        <taxon>Bacilli</taxon>
        <taxon>Bacillales</taxon>
        <taxon>Paenibacillaceae</taxon>
        <taxon>Paenibacillus</taxon>
    </lineage>
</organism>
<dbReference type="InterPro" id="IPR036866">
    <property type="entry name" value="RibonucZ/Hydroxyglut_hydro"/>
</dbReference>
<evidence type="ECO:0000256" key="2">
    <source>
        <dbReference type="ARBA" id="ARBA00034221"/>
    </source>
</evidence>
<comment type="similarity">
    <text evidence="5">Belongs to the UPF0173 family.</text>
</comment>
<dbReference type="PANTHER" id="PTHR43546">
    <property type="entry name" value="UPF0173 METAL-DEPENDENT HYDROLASE MJ1163-RELATED"/>
    <property type="match status" value="1"/>
</dbReference>
<dbReference type="Gene3D" id="3.60.15.10">
    <property type="entry name" value="Ribonuclease Z/Hydroxyacylglutathione hydrolase-like"/>
    <property type="match status" value="1"/>
</dbReference>
<dbReference type="Proteomes" id="UP000609346">
    <property type="component" value="Unassembled WGS sequence"/>
</dbReference>
<evidence type="ECO:0000313" key="8">
    <source>
        <dbReference type="Proteomes" id="UP000609346"/>
    </source>
</evidence>
<dbReference type="RefSeq" id="WP_191207155.1">
    <property type="nucleotide sequence ID" value="NZ_JACXZA010000013.1"/>
</dbReference>